<proteinExistence type="predicted"/>
<reference evidence="1" key="1">
    <citation type="submission" date="2020-12" db="EMBL/GenBank/DDBJ databases">
        <title>Bacterial novel species Mucilaginibacter sp. SD-g isolated from soil.</title>
        <authorList>
            <person name="Jung H.-Y."/>
        </authorList>
    </citation>
    <scope>NUCLEOTIDE SEQUENCE</scope>
    <source>
        <strain evidence="1">SD-g</strain>
    </source>
</reference>
<evidence type="ECO:0000313" key="1">
    <source>
        <dbReference type="EMBL" id="MBK0380908.1"/>
    </source>
</evidence>
<gene>
    <name evidence="1" type="ORF">I5M19_16405</name>
</gene>
<keyword evidence="2" id="KW-1185">Reference proteome</keyword>
<evidence type="ECO:0000313" key="2">
    <source>
        <dbReference type="Proteomes" id="UP000613193"/>
    </source>
</evidence>
<dbReference type="AlphaFoldDB" id="A0A934PXM3"/>
<dbReference type="Proteomes" id="UP000613193">
    <property type="component" value="Unassembled WGS sequence"/>
</dbReference>
<comment type="caution">
    <text evidence="1">The sequence shown here is derived from an EMBL/GenBank/DDBJ whole genome shotgun (WGS) entry which is preliminary data.</text>
</comment>
<accession>A0A934PXM3</accession>
<dbReference type="RefSeq" id="WP_200067439.1">
    <property type="nucleotide sequence ID" value="NZ_JAEHFW010000003.1"/>
</dbReference>
<dbReference type="EMBL" id="JAEHFW010000003">
    <property type="protein sequence ID" value="MBK0380908.1"/>
    <property type="molecule type" value="Genomic_DNA"/>
</dbReference>
<protein>
    <submittedName>
        <fullName evidence="1">Uncharacterized protein</fullName>
    </submittedName>
</protein>
<name>A0A934PXM3_9SPHI</name>
<sequence length="135" mass="15705">MLTLFLIVIVLYIIWKVKYSKYNYLSKHGIYSTATILNIIQTNSWSASSNSSEKLWIFEISISIHEPNEINRIVNLRQEFASSEQPEINEKVTVWIDPEDKNNVMIRNDGFKPNSKVTLLGIDIPYRKTSVKIKQ</sequence>
<organism evidence="1 2">
    <name type="scientific">Mucilaginibacter segetis</name>
    <dbReference type="NCBI Taxonomy" id="2793071"/>
    <lineage>
        <taxon>Bacteria</taxon>
        <taxon>Pseudomonadati</taxon>
        <taxon>Bacteroidota</taxon>
        <taxon>Sphingobacteriia</taxon>
        <taxon>Sphingobacteriales</taxon>
        <taxon>Sphingobacteriaceae</taxon>
        <taxon>Mucilaginibacter</taxon>
    </lineage>
</organism>